<protein>
    <submittedName>
        <fullName evidence="1">Protein bassoon</fullName>
    </submittedName>
</protein>
<sequence length="147" mass="16572">KDEDVEVVFSEWAKNNLSLQVSPACIARVRRVGRIVNANATQTKPRSRPIIVSFNRYAVRLELMKARKQLRGTNFLITEDLTPPRREIFQKARSLFGPRNTWTTNGVIKWKDSEGRILSASTLEDLESTVSSTAGLHTTQEKSSTSP</sequence>
<reference evidence="1" key="1">
    <citation type="journal article" date="2014" name="PLoS ONE">
        <title>Transcriptome-Based Identification of ABC Transporters in the Western Tarnished Plant Bug Lygus hesperus.</title>
        <authorList>
            <person name="Hull J.J."/>
            <person name="Chaney K."/>
            <person name="Geib S.M."/>
            <person name="Fabrick J.A."/>
            <person name="Brent C.S."/>
            <person name="Walsh D."/>
            <person name="Lavine L.C."/>
        </authorList>
    </citation>
    <scope>NUCLEOTIDE SEQUENCE</scope>
</reference>
<reference evidence="1" key="2">
    <citation type="submission" date="2014-07" db="EMBL/GenBank/DDBJ databases">
        <authorList>
            <person name="Hull J."/>
        </authorList>
    </citation>
    <scope>NUCLEOTIDE SEQUENCE</scope>
</reference>
<gene>
    <name evidence="1" type="primary">BSN</name>
    <name evidence="1" type="ORF">CM83_99359</name>
</gene>
<proteinExistence type="predicted"/>
<organism evidence="1">
    <name type="scientific">Lygus hesperus</name>
    <name type="common">Western plant bug</name>
    <dbReference type="NCBI Taxonomy" id="30085"/>
    <lineage>
        <taxon>Eukaryota</taxon>
        <taxon>Metazoa</taxon>
        <taxon>Ecdysozoa</taxon>
        <taxon>Arthropoda</taxon>
        <taxon>Hexapoda</taxon>
        <taxon>Insecta</taxon>
        <taxon>Pterygota</taxon>
        <taxon>Neoptera</taxon>
        <taxon>Paraneoptera</taxon>
        <taxon>Hemiptera</taxon>
        <taxon>Heteroptera</taxon>
        <taxon>Panheteroptera</taxon>
        <taxon>Cimicomorpha</taxon>
        <taxon>Miridae</taxon>
        <taxon>Mirini</taxon>
        <taxon>Lygus</taxon>
    </lineage>
</organism>
<dbReference type="AlphaFoldDB" id="A0A0A9Y2I3"/>
<feature type="non-terminal residue" evidence="1">
    <location>
        <position position="1"/>
    </location>
</feature>
<dbReference type="EMBL" id="GBHO01017748">
    <property type="protein sequence ID" value="JAG25856.1"/>
    <property type="molecule type" value="Transcribed_RNA"/>
</dbReference>
<evidence type="ECO:0000313" key="1">
    <source>
        <dbReference type="EMBL" id="JAG25856.1"/>
    </source>
</evidence>
<name>A0A0A9Y2I3_LYGHE</name>
<accession>A0A0A9Y2I3</accession>
<dbReference type="Gene3D" id="3.30.70.1820">
    <property type="entry name" value="L1 transposable element, RRM domain"/>
    <property type="match status" value="1"/>
</dbReference>